<keyword evidence="3" id="KW-1185">Reference proteome</keyword>
<evidence type="ECO:0000313" key="2">
    <source>
        <dbReference type="EMBL" id="KZV79687.1"/>
    </source>
</evidence>
<organism evidence="2 3">
    <name type="scientific">Exidia glandulosa HHB12029</name>
    <dbReference type="NCBI Taxonomy" id="1314781"/>
    <lineage>
        <taxon>Eukaryota</taxon>
        <taxon>Fungi</taxon>
        <taxon>Dikarya</taxon>
        <taxon>Basidiomycota</taxon>
        <taxon>Agaricomycotina</taxon>
        <taxon>Agaricomycetes</taxon>
        <taxon>Auriculariales</taxon>
        <taxon>Exidiaceae</taxon>
        <taxon>Exidia</taxon>
    </lineage>
</organism>
<proteinExistence type="predicted"/>
<sequence length="311" mass="34537">MSSFREIFPPSTSSWTVNNMPDLTGRVYIVTGGNTGIGKETVKALLQKGGKVYMASRSETRAQNAIADLEQATGRTAIFLKLDLADLASIRQAAEAFMLKESQLNTLFNNAGIAWAPMDDLTAQGYDMAFGTNVLGHFYFTKLLLPVLFQTYESNPSDKPRIVVTSAAMYKVFPKIDYATLRDGEERRKLSLNSLYAQSKFGNILVANEFARRYGDKIVTTSLHPGVFKSELQRSVPWFLSHPPLTWLIKWSPLSMGGITQLFAGTAPEAASMNGKYLIPWAAEGRLTKEAADRQTAEELWSWLEKQVTDA</sequence>
<gene>
    <name evidence="2" type="ORF">EXIGLDRAFT_660708</name>
</gene>
<dbReference type="OrthoDB" id="191139at2759"/>
<dbReference type="EMBL" id="KV426577">
    <property type="protein sequence ID" value="KZV79687.1"/>
    <property type="molecule type" value="Genomic_DNA"/>
</dbReference>
<dbReference type="InterPro" id="IPR002347">
    <property type="entry name" value="SDR_fam"/>
</dbReference>
<dbReference type="Pfam" id="PF00106">
    <property type="entry name" value="adh_short"/>
    <property type="match status" value="1"/>
</dbReference>
<dbReference type="STRING" id="1314781.A0A165B292"/>
<dbReference type="PANTHER" id="PTHR43157">
    <property type="entry name" value="PHOSPHATIDYLINOSITOL-GLYCAN BIOSYNTHESIS CLASS F PROTEIN-RELATED"/>
    <property type="match status" value="1"/>
</dbReference>
<reference evidence="2 3" key="1">
    <citation type="journal article" date="2016" name="Mol. Biol. Evol.">
        <title>Comparative Genomics of Early-Diverging Mushroom-Forming Fungi Provides Insights into the Origins of Lignocellulose Decay Capabilities.</title>
        <authorList>
            <person name="Nagy L.G."/>
            <person name="Riley R."/>
            <person name="Tritt A."/>
            <person name="Adam C."/>
            <person name="Daum C."/>
            <person name="Floudas D."/>
            <person name="Sun H."/>
            <person name="Yadav J.S."/>
            <person name="Pangilinan J."/>
            <person name="Larsson K.H."/>
            <person name="Matsuura K."/>
            <person name="Barry K."/>
            <person name="Labutti K."/>
            <person name="Kuo R."/>
            <person name="Ohm R.A."/>
            <person name="Bhattacharya S.S."/>
            <person name="Shirouzu T."/>
            <person name="Yoshinaga Y."/>
            <person name="Martin F.M."/>
            <person name="Grigoriev I.V."/>
            <person name="Hibbett D.S."/>
        </authorList>
    </citation>
    <scope>NUCLEOTIDE SEQUENCE [LARGE SCALE GENOMIC DNA]</scope>
    <source>
        <strain evidence="2 3">HHB12029</strain>
    </source>
</reference>
<dbReference type="SUPFAM" id="SSF51735">
    <property type="entry name" value="NAD(P)-binding Rossmann-fold domains"/>
    <property type="match status" value="1"/>
</dbReference>
<dbReference type="FunCoup" id="A0A165B292">
    <property type="interactions" value="196"/>
</dbReference>
<dbReference type="PRINTS" id="PR00081">
    <property type="entry name" value="GDHRDH"/>
</dbReference>
<keyword evidence="1" id="KW-0560">Oxidoreductase</keyword>
<dbReference type="Gene3D" id="3.40.50.720">
    <property type="entry name" value="NAD(P)-binding Rossmann-like Domain"/>
    <property type="match status" value="1"/>
</dbReference>
<dbReference type="PANTHER" id="PTHR43157:SF31">
    <property type="entry name" value="PHOSPHATIDYLINOSITOL-GLYCAN BIOSYNTHESIS CLASS F PROTEIN"/>
    <property type="match status" value="1"/>
</dbReference>
<dbReference type="Proteomes" id="UP000077266">
    <property type="component" value="Unassembled WGS sequence"/>
</dbReference>
<dbReference type="GO" id="GO:0016491">
    <property type="term" value="F:oxidoreductase activity"/>
    <property type="evidence" value="ECO:0007669"/>
    <property type="project" value="UniProtKB-KW"/>
</dbReference>
<dbReference type="AlphaFoldDB" id="A0A165B292"/>
<evidence type="ECO:0000313" key="3">
    <source>
        <dbReference type="Proteomes" id="UP000077266"/>
    </source>
</evidence>
<protein>
    <submittedName>
        <fullName evidence="2">NAD(P)-binding protein</fullName>
    </submittedName>
</protein>
<dbReference type="InterPro" id="IPR036291">
    <property type="entry name" value="NAD(P)-bd_dom_sf"/>
</dbReference>
<dbReference type="InParanoid" id="A0A165B292"/>
<evidence type="ECO:0000256" key="1">
    <source>
        <dbReference type="ARBA" id="ARBA00023002"/>
    </source>
</evidence>
<accession>A0A165B292</accession>
<name>A0A165B292_EXIGL</name>